<dbReference type="InParanoid" id="A0A2V0NLC9"/>
<keyword evidence="2" id="KW-1185">Reference proteome</keyword>
<organism evidence="1 2">
    <name type="scientific">Raphidocelis subcapitata</name>
    <dbReference type="NCBI Taxonomy" id="307507"/>
    <lineage>
        <taxon>Eukaryota</taxon>
        <taxon>Viridiplantae</taxon>
        <taxon>Chlorophyta</taxon>
        <taxon>core chlorophytes</taxon>
        <taxon>Chlorophyceae</taxon>
        <taxon>CS clade</taxon>
        <taxon>Sphaeropleales</taxon>
        <taxon>Selenastraceae</taxon>
        <taxon>Raphidocelis</taxon>
    </lineage>
</organism>
<evidence type="ECO:0000313" key="2">
    <source>
        <dbReference type="Proteomes" id="UP000247498"/>
    </source>
</evidence>
<accession>A0A2V0NLC9</accession>
<reference evidence="1 2" key="1">
    <citation type="journal article" date="2018" name="Sci. Rep.">
        <title>Raphidocelis subcapitata (=Pseudokirchneriella subcapitata) provides an insight into genome evolution and environmental adaptations in the Sphaeropleales.</title>
        <authorList>
            <person name="Suzuki S."/>
            <person name="Yamaguchi H."/>
            <person name="Nakajima N."/>
            <person name="Kawachi M."/>
        </authorList>
    </citation>
    <scope>NUCLEOTIDE SEQUENCE [LARGE SCALE GENOMIC DNA]</scope>
    <source>
        <strain evidence="1 2">NIES-35</strain>
    </source>
</reference>
<dbReference type="Proteomes" id="UP000247498">
    <property type="component" value="Unassembled WGS sequence"/>
</dbReference>
<protein>
    <submittedName>
        <fullName evidence="1">Uncharacterized protein</fullName>
    </submittedName>
</protein>
<gene>
    <name evidence="1" type="ORF">Rsub_00920</name>
</gene>
<comment type="caution">
    <text evidence="1">The sequence shown here is derived from an EMBL/GenBank/DDBJ whole genome shotgun (WGS) entry which is preliminary data.</text>
</comment>
<evidence type="ECO:0000313" key="1">
    <source>
        <dbReference type="EMBL" id="GBF88208.1"/>
    </source>
</evidence>
<sequence>MDGIKALNDKEKAQEAIWAKQNDEQLLRGMLDREKTKKGADEAALRAILEKYTVSDADIAAVMAWKQRPQ</sequence>
<proteinExistence type="predicted"/>
<name>A0A2V0NLC9_9CHLO</name>
<dbReference type="AlphaFoldDB" id="A0A2V0NLC9"/>
<dbReference type="EMBL" id="BDRX01000004">
    <property type="protein sequence ID" value="GBF88208.1"/>
    <property type="molecule type" value="Genomic_DNA"/>
</dbReference>